<organism evidence="1">
    <name type="scientific">viral metagenome</name>
    <dbReference type="NCBI Taxonomy" id="1070528"/>
    <lineage>
        <taxon>unclassified sequences</taxon>
        <taxon>metagenomes</taxon>
        <taxon>organismal metagenomes</taxon>
    </lineage>
</organism>
<name>A0A6C0JYD9_9ZZZZ</name>
<proteinExistence type="predicted"/>
<accession>A0A6C0JYD9</accession>
<dbReference type="EMBL" id="MN740698">
    <property type="protein sequence ID" value="QHU08764.1"/>
    <property type="molecule type" value="Genomic_DNA"/>
</dbReference>
<evidence type="ECO:0000313" key="1">
    <source>
        <dbReference type="EMBL" id="QHU08764.1"/>
    </source>
</evidence>
<reference evidence="1" key="1">
    <citation type="journal article" date="2020" name="Nature">
        <title>Giant virus diversity and host interactions through global metagenomics.</title>
        <authorList>
            <person name="Schulz F."/>
            <person name="Roux S."/>
            <person name="Paez-Espino D."/>
            <person name="Jungbluth S."/>
            <person name="Walsh D.A."/>
            <person name="Denef V.J."/>
            <person name="McMahon K.D."/>
            <person name="Konstantinidis K.T."/>
            <person name="Eloe-Fadrosh E.A."/>
            <person name="Kyrpides N.C."/>
            <person name="Woyke T."/>
        </authorList>
    </citation>
    <scope>NUCLEOTIDE SEQUENCE</scope>
    <source>
        <strain evidence="1">GVMAG-S-1063924-116</strain>
    </source>
</reference>
<protein>
    <submittedName>
        <fullName evidence="1">Uncharacterized protein</fullName>
    </submittedName>
</protein>
<sequence length="249" mass="28421">MSLVILQGSDEIIALRVGSLLYCLEGNRLYRYLGKSTTTIQLAEHERLPSSDIEDEFSWLFSARGIELGHDPDYKLQTGNYKGKTLDEVVKVEPNYIVSKTAKYFYSDDGDSCVSYTKERVALNMIYAHRHNIMKAAPAGSLLANAQWWMSLGTFNSYASPEARAKLSVEMKSLMCIKCPELDCFDFTAIHNSKEKREDMYRCIDFLNVRKRCILCGLKLGEEYTSSLHFKCVAKLKPRKDMELGDYLV</sequence>
<dbReference type="AlphaFoldDB" id="A0A6C0JYD9"/>